<dbReference type="RefSeq" id="WP_122629487.1">
    <property type="nucleotide sequence ID" value="NZ_UPPP01000094.1"/>
</dbReference>
<sequence length="353" mass="38411">MKKTKLIVIIGQLLVLMIFITGGKDKEILIRATPHDPTAISNSAGNEILNEEGNVMGSFAHVKTNDTVRDVVNHPAFKGFGKFILPLDRGTYDKNMQLNRVASLLPYHGHVDPDAVVGTINYMIDKVGGGETIFYDFYTEQQKREDSTKESTGLFFFRGKPGAPFAIVCPGGGFSYVGSVHEGFPHAIELSKKGYNAFVLQYRVGGERTACEDLAAALSYIFRNADMLGVSTKNYSLWGSSAGARMAANIGSYGAAYFGGSDLPKPGTVVMAYTGHSTLSENDPPTFVTSSEDDPIASVSTVERRVNTMRKAGVEVEYRKYQRAGHGFGLGIGTDAEGWIGYAIPFWEKHMSK</sequence>
<dbReference type="PANTHER" id="PTHR48081">
    <property type="entry name" value="AB HYDROLASE SUPERFAMILY PROTEIN C4A8.06C"/>
    <property type="match status" value="1"/>
</dbReference>
<organism evidence="3 4">
    <name type="scientific">Lucifera butyrica</name>
    <dbReference type="NCBI Taxonomy" id="1351585"/>
    <lineage>
        <taxon>Bacteria</taxon>
        <taxon>Bacillati</taxon>
        <taxon>Bacillota</taxon>
        <taxon>Negativicutes</taxon>
        <taxon>Veillonellales</taxon>
        <taxon>Veillonellaceae</taxon>
        <taxon>Lucifera</taxon>
    </lineage>
</organism>
<dbReference type="SUPFAM" id="SSF53474">
    <property type="entry name" value="alpha/beta-Hydrolases"/>
    <property type="match status" value="1"/>
</dbReference>
<dbReference type="InterPro" id="IPR029058">
    <property type="entry name" value="AB_hydrolase_fold"/>
</dbReference>
<dbReference type="AlphaFoldDB" id="A0A498R784"/>
<evidence type="ECO:0000313" key="4">
    <source>
        <dbReference type="Proteomes" id="UP000277811"/>
    </source>
</evidence>
<dbReference type="InterPro" id="IPR050300">
    <property type="entry name" value="GDXG_lipolytic_enzyme"/>
</dbReference>
<evidence type="ECO:0000313" key="3">
    <source>
        <dbReference type="EMBL" id="VBB08616.1"/>
    </source>
</evidence>
<dbReference type="PANTHER" id="PTHR48081:SF6">
    <property type="entry name" value="PEPTIDASE S9 PROLYL OLIGOPEPTIDASE CATALYTIC DOMAIN-CONTAINING PROTEIN"/>
    <property type="match status" value="1"/>
</dbReference>
<dbReference type="InterPro" id="IPR049492">
    <property type="entry name" value="BD-FAE-like_dom"/>
</dbReference>
<protein>
    <submittedName>
        <fullName evidence="3">Alpha/beta hydrolase fold</fullName>
    </submittedName>
</protein>
<accession>A0A498R784</accession>
<proteinExistence type="predicted"/>
<reference evidence="3 4" key="1">
    <citation type="submission" date="2018-06" db="EMBL/GenBank/DDBJ databases">
        <authorList>
            <person name="Strepis N."/>
        </authorList>
    </citation>
    <scope>NUCLEOTIDE SEQUENCE [LARGE SCALE GENOMIC DNA]</scope>
    <source>
        <strain evidence="3">LUCI</strain>
    </source>
</reference>
<keyword evidence="4" id="KW-1185">Reference proteome</keyword>
<name>A0A498R784_9FIRM</name>
<dbReference type="EMBL" id="UPPP01000094">
    <property type="protein sequence ID" value="VBB08616.1"/>
    <property type="molecule type" value="Genomic_DNA"/>
</dbReference>
<evidence type="ECO:0000259" key="2">
    <source>
        <dbReference type="Pfam" id="PF20434"/>
    </source>
</evidence>
<dbReference type="GO" id="GO:0016787">
    <property type="term" value="F:hydrolase activity"/>
    <property type="evidence" value="ECO:0007669"/>
    <property type="project" value="UniProtKB-KW"/>
</dbReference>
<dbReference type="Pfam" id="PF20434">
    <property type="entry name" value="BD-FAE"/>
    <property type="match status" value="1"/>
</dbReference>
<keyword evidence="1 3" id="KW-0378">Hydrolase</keyword>
<gene>
    <name evidence="3" type="ORF">LUCI_3894</name>
</gene>
<dbReference type="Gene3D" id="3.40.50.1820">
    <property type="entry name" value="alpha/beta hydrolase"/>
    <property type="match status" value="1"/>
</dbReference>
<dbReference type="OrthoDB" id="9794725at2"/>
<dbReference type="Proteomes" id="UP000277811">
    <property type="component" value="Unassembled WGS sequence"/>
</dbReference>
<feature type="domain" description="BD-FAE-like" evidence="2">
    <location>
        <begin position="163"/>
        <end position="251"/>
    </location>
</feature>
<evidence type="ECO:0000256" key="1">
    <source>
        <dbReference type="ARBA" id="ARBA00022801"/>
    </source>
</evidence>